<feature type="coiled-coil region" evidence="1">
    <location>
        <begin position="372"/>
        <end position="485"/>
    </location>
</feature>
<dbReference type="Proteomes" id="UP001596020">
    <property type="component" value="Unassembled WGS sequence"/>
</dbReference>
<sequence length="1030" mass="118544">MRILKIKIKNIAALEGEHIIDFEAEPLKSTNLFAITGPTGSGKSTILDSICLALYGAVPKLKSTNDKGGTEELKNYNERVLLRRVTGEGFAEVTFSADDKNIYCAQWYCKRAYGKAEGNLQAAQRALTIYNEGKWEAYGEQKISNINQSIKEILGFTFDEFTRSVILAQGDFASFLKASENDKAAILEKITGTEIYSRISEIIHARYSDEDNKLKTITTQLDSIHIPTKEEKEDKLRDRLLHNNEYETTVKILKGKQEELKNKQDFNRISGEITKENDRLKEALQQKENLEPLIKQIKDTDRSRKVREDYRKGISLDKEINKSVKTIEQLKITSEKLQTIYNSNERATKESIKIFNQTQKRYKSFEEDIKSARVLDQEIDKQQAIYNEIQKQEKDIDQKVKKGESDIAQKNEQSQKIRKQIDDNQKKIDDIKALASLEENKDLIFDQLKELEGKTKELATLDQETKELKNNLKSKKEILIKIKKQIELLNNIVPIEVINLHKQLKCDDECPVCRQIVKEIPKLEIQTSQYNVSNLEAEHNKAKQEEQKCQSDIQSLTDAEAKNSQKTLDLKQELESLTNDIKFAIRPFYPIEVEKTINATKLRVKINNDIKKIKELDAQKLSLDNELNKQQEYIEIRKELLQKEQEELKTIRLKAEKDRVILEESIKRRKRLLGGAPTDKFEKEQQSLVENARKEKEKQERTLNETKLELGRKSSAIEQNSKILKDKQDESKLLKAKLDEELKHLKLTIEEVQLIEMFEKDGYDKAQKDVKENETLITNCRAVLKTKETEYNNILTKYPEIANSDEGTEALETEVKELELRQKELSEKVGAIDNELRRWKEDEEKMKDTLELYKKQKKTTILYNSLDKLFGGTGNSSKFKKIAQTKTLSYLTIIANEYLRDLNNRYELKTMGEDLSLFVIDKRCLNEQRTVNTLSGGETFQCSLALALALSNISKGNYTTENLFIDEGFGTLDAKSLDEAISTLDNLSSRGSKIGIISHVGALKERIGTRIDVIPQGAMNASRIEIKRPN</sequence>
<evidence type="ECO:0000313" key="4">
    <source>
        <dbReference type="Proteomes" id="UP001596020"/>
    </source>
</evidence>
<comment type="caution">
    <text evidence="3">The sequence shown here is derived from an EMBL/GenBank/DDBJ whole genome shotgun (WGS) entry which is preliminary data.</text>
</comment>
<evidence type="ECO:0000256" key="1">
    <source>
        <dbReference type="SAM" id="Coils"/>
    </source>
</evidence>
<dbReference type="SUPFAM" id="SSF52540">
    <property type="entry name" value="P-loop containing nucleoside triphosphate hydrolases"/>
    <property type="match status" value="1"/>
</dbReference>
<feature type="domain" description="Rad50/SbcC-type AAA" evidence="2">
    <location>
        <begin position="5"/>
        <end position="286"/>
    </location>
</feature>
<protein>
    <submittedName>
        <fullName evidence="3">AAA family ATPase</fullName>
    </submittedName>
</protein>
<dbReference type="RefSeq" id="WP_380076875.1">
    <property type="nucleotide sequence ID" value="NZ_JBHSGO010000004.1"/>
</dbReference>
<dbReference type="Gene3D" id="3.40.50.300">
    <property type="entry name" value="P-loop containing nucleotide triphosphate hydrolases"/>
    <property type="match status" value="2"/>
</dbReference>
<dbReference type="PANTHER" id="PTHR32114:SF2">
    <property type="entry name" value="ABC TRANSPORTER ABCH.3"/>
    <property type="match status" value="1"/>
</dbReference>
<evidence type="ECO:0000259" key="2">
    <source>
        <dbReference type="Pfam" id="PF13476"/>
    </source>
</evidence>
<feature type="coiled-coil region" evidence="1">
    <location>
        <begin position="243"/>
        <end position="290"/>
    </location>
</feature>
<organism evidence="3 4">
    <name type="scientific">Falsiporphyromonas endometrii</name>
    <dbReference type="NCBI Taxonomy" id="1387297"/>
    <lineage>
        <taxon>Bacteria</taxon>
        <taxon>Pseudomonadati</taxon>
        <taxon>Bacteroidota</taxon>
        <taxon>Bacteroidia</taxon>
        <taxon>Bacteroidales</taxon>
        <taxon>Porphyromonadaceae</taxon>
        <taxon>Falsiporphyromonas</taxon>
    </lineage>
</organism>
<feature type="coiled-coil region" evidence="1">
    <location>
        <begin position="613"/>
        <end position="658"/>
    </location>
</feature>
<dbReference type="EMBL" id="JBHSGO010000004">
    <property type="protein sequence ID" value="MFC4665075.1"/>
    <property type="molecule type" value="Genomic_DNA"/>
</dbReference>
<feature type="coiled-coil region" evidence="1">
    <location>
        <begin position="525"/>
        <end position="552"/>
    </location>
</feature>
<keyword evidence="1" id="KW-0175">Coiled coil</keyword>
<dbReference type="InterPro" id="IPR027417">
    <property type="entry name" value="P-loop_NTPase"/>
</dbReference>
<feature type="coiled-coil region" evidence="1">
    <location>
        <begin position="682"/>
        <end position="755"/>
    </location>
</feature>
<keyword evidence="4" id="KW-1185">Reference proteome</keyword>
<reference evidence="4" key="1">
    <citation type="journal article" date="2019" name="Int. J. Syst. Evol. Microbiol.">
        <title>The Global Catalogue of Microorganisms (GCM) 10K type strain sequencing project: providing services to taxonomists for standard genome sequencing and annotation.</title>
        <authorList>
            <consortium name="The Broad Institute Genomics Platform"/>
            <consortium name="The Broad Institute Genome Sequencing Center for Infectious Disease"/>
            <person name="Wu L."/>
            <person name="Ma J."/>
        </authorList>
    </citation>
    <scope>NUCLEOTIDE SEQUENCE [LARGE SCALE GENOMIC DNA]</scope>
    <source>
        <strain evidence="4">CGMCC 4.7357</strain>
    </source>
</reference>
<dbReference type="Pfam" id="PF13558">
    <property type="entry name" value="SbcC_Walker_B"/>
    <property type="match status" value="1"/>
</dbReference>
<dbReference type="InterPro" id="IPR038729">
    <property type="entry name" value="Rad50/SbcC_AAA"/>
</dbReference>
<gene>
    <name evidence="3" type="ORF">ACFO3G_00290</name>
</gene>
<evidence type="ECO:0000313" key="3">
    <source>
        <dbReference type="EMBL" id="MFC4665075.1"/>
    </source>
</evidence>
<name>A0ABV9K4R8_9PORP</name>
<dbReference type="PANTHER" id="PTHR32114">
    <property type="entry name" value="ABC TRANSPORTER ABCH.3"/>
    <property type="match status" value="1"/>
</dbReference>
<proteinExistence type="predicted"/>
<feature type="coiled-coil region" evidence="1">
    <location>
        <begin position="801"/>
        <end position="856"/>
    </location>
</feature>
<accession>A0ABV9K4R8</accession>
<dbReference type="Pfam" id="PF13476">
    <property type="entry name" value="AAA_23"/>
    <property type="match status" value="1"/>
</dbReference>